<evidence type="ECO:0000313" key="12">
    <source>
        <dbReference type="Proteomes" id="UP000078561"/>
    </source>
</evidence>
<evidence type="ECO:0000256" key="3">
    <source>
        <dbReference type="ARBA" id="ARBA00022448"/>
    </source>
</evidence>
<dbReference type="Gene3D" id="1.50.40.10">
    <property type="entry name" value="Mitochondrial carrier domain"/>
    <property type="match status" value="2"/>
</dbReference>
<dbReference type="PANTHER" id="PTHR45624">
    <property type="entry name" value="MITOCHONDRIAL BASIC AMINO ACIDS TRANSPORTER-RELATED"/>
    <property type="match status" value="1"/>
</dbReference>
<comment type="subcellular location">
    <subcellularLocation>
        <location evidence="1">Mitochondrion membrane</location>
        <topology evidence="1">Multi-pass membrane protein</topology>
    </subcellularLocation>
</comment>
<evidence type="ECO:0000256" key="1">
    <source>
        <dbReference type="ARBA" id="ARBA00004225"/>
    </source>
</evidence>
<evidence type="ECO:0000256" key="10">
    <source>
        <dbReference type="RuleBase" id="RU000488"/>
    </source>
</evidence>
<dbReference type="EMBL" id="LT554853">
    <property type="protein sequence ID" value="SAM07844.1"/>
    <property type="molecule type" value="Genomic_DNA"/>
</dbReference>
<evidence type="ECO:0000256" key="4">
    <source>
        <dbReference type="ARBA" id="ARBA00022692"/>
    </source>
</evidence>
<keyword evidence="7" id="KW-0496">Mitochondrion</keyword>
<comment type="similarity">
    <text evidence="2 10">Belongs to the mitochondrial carrier (TC 2.A.29) family.</text>
</comment>
<dbReference type="GO" id="GO:1990575">
    <property type="term" value="P:mitochondrial L-ornithine transmembrane transport"/>
    <property type="evidence" value="ECO:0007669"/>
    <property type="project" value="TreeGrafter"/>
</dbReference>
<evidence type="ECO:0000256" key="6">
    <source>
        <dbReference type="ARBA" id="ARBA00022989"/>
    </source>
</evidence>
<keyword evidence="5" id="KW-0677">Repeat</keyword>
<dbReference type="InParanoid" id="A0A170AN07"/>
<dbReference type="InterPro" id="IPR018108">
    <property type="entry name" value="MCP_transmembrane"/>
</dbReference>
<evidence type="ECO:0000256" key="5">
    <source>
        <dbReference type="ARBA" id="ARBA00022737"/>
    </source>
</evidence>
<keyword evidence="3 10" id="KW-0813">Transport</keyword>
<gene>
    <name evidence="11" type="primary">ABSGL_13501.1 scaffold 14165</name>
</gene>
<dbReference type="Proteomes" id="UP000078561">
    <property type="component" value="Unassembled WGS sequence"/>
</dbReference>
<keyword evidence="4 9" id="KW-0812">Transmembrane</keyword>
<sequence length="228" mass="25733">MGDKKNNLQHEIEDLVFGSIAGMVGKVVEYPFDTVKVRLQIQPTHQPHYTGALDCITRTLRHEGVKGLFKVVMSHVWRHHGLLGFYRGFWATMVRETFGGMFWFGAYEYACAAFLDRKQRRYPDHRNALTKKDLSSIELMVSGAMGGIGYNVSMFPVDVIKSISQTDEEVRKGLPPRSISQVAKSIYQDAGIKGFYRGCGITALRSAPTSAIIFLTYEQLTQHVRIPL</sequence>
<evidence type="ECO:0000313" key="11">
    <source>
        <dbReference type="EMBL" id="SAM07844.1"/>
    </source>
</evidence>
<feature type="repeat" description="Solcar" evidence="9">
    <location>
        <begin position="9"/>
        <end position="96"/>
    </location>
</feature>
<reference evidence="11" key="1">
    <citation type="submission" date="2016-04" db="EMBL/GenBank/DDBJ databases">
        <authorList>
            <person name="Evans L.H."/>
            <person name="Alamgir A."/>
            <person name="Owens N."/>
            <person name="Weber N.D."/>
            <person name="Virtaneva K."/>
            <person name="Barbian K."/>
            <person name="Babar A."/>
            <person name="Rosenke K."/>
        </authorList>
    </citation>
    <scope>NUCLEOTIDE SEQUENCE [LARGE SCALE GENOMIC DNA]</scope>
    <source>
        <strain evidence="11">CBS 101.48</strain>
    </source>
</reference>
<name>A0A170AN07_ABSGL</name>
<evidence type="ECO:0000256" key="7">
    <source>
        <dbReference type="ARBA" id="ARBA00023128"/>
    </source>
</evidence>
<feature type="repeat" description="Solcar" evidence="9">
    <location>
        <begin position="134"/>
        <end position="223"/>
    </location>
</feature>
<keyword evidence="6" id="KW-1133">Transmembrane helix</keyword>
<dbReference type="OrthoDB" id="2139348at2759"/>
<dbReference type="SUPFAM" id="SSF103506">
    <property type="entry name" value="Mitochondrial carrier"/>
    <property type="match status" value="2"/>
</dbReference>
<dbReference type="GO" id="GO:0000064">
    <property type="term" value="F:L-ornithine transmembrane transporter activity"/>
    <property type="evidence" value="ECO:0007669"/>
    <property type="project" value="TreeGrafter"/>
</dbReference>
<evidence type="ECO:0008006" key="13">
    <source>
        <dbReference type="Google" id="ProtNLM"/>
    </source>
</evidence>
<dbReference type="OMA" id="EYACAAF"/>
<dbReference type="InterPro" id="IPR050567">
    <property type="entry name" value="Mitochondrial_Carrier"/>
</dbReference>
<evidence type="ECO:0000256" key="9">
    <source>
        <dbReference type="PROSITE-ProRule" id="PRU00282"/>
    </source>
</evidence>
<accession>A0A170AN07</accession>
<protein>
    <recommendedName>
        <fullName evidence="13">Mitochondrial carrier protein</fullName>
    </recommendedName>
</protein>
<evidence type="ECO:0000256" key="8">
    <source>
        <dbReference type="ARBA" id="ARBA00023136"/>
    </source>
</evidence>
<proteinExistence type="inferred from homology"/>
<keyword evidence="8 9" id="KW-0472">Membrane</keyword>
<dbReference type="Pfam" id="PF00153">
    <property type="entry name" value="Mito_carr"/>
    <property type="match status" value="3"/>
</dbReference>
<organism evidence="11">
    <name type="scientific">Absidia glauca</name>
    <name type="common">Pin mould</name>
    <dbReference type="NCBI Taxonomy" id="4829"/>
    <lineage>
        <taxon>Eukaryota</taxon>
        <taxon>Fungi</taxon>
        <taxon>Fungi incertae sedis</taxon>
        <taxon>Mucoromycota</taxon>
        <taxon>Mucoromycotina</taxon>
        <taxon>Mucoromycetes</taxon>
        <taxon>Mucorales</taxon>
        <taxon>Cunninghamellaceae</taxon>
        <taxon>Absidia</taxon>
    </lineage>
</organism>
<dbReference type="PROSITE" id="PS50920">
    <property type="entry name" value="SOLCAR"/>
    <property type="match status" value="2"/>
</dbReference>
<dbReference type="InterPro" id="IPR023395">
    <property type="entry name" value="MCP_dom_sf"/>
</dbReference>
<evidence type="ECO:0000256" key="2">
    <source>
        <dbReference type="ARBA" id="ARBA00006375"/>
    </source>
</evidence>
<dbReference type="STRING" id="4829.A0A170AN07"/>
<dbReference type="GO" id="GO:0031966">
    <property type="term" value="C:mitochondrial membrane"/>
    <property type="evidence" value="ECO:0007669"/>
    <property type="project" value="UniProtKB-SubCell"/>
</dbReference>
<dbReference type="PANTHER" id="PTHR45624:SF31">
    <property type="entry name" value="MITOCHONDRIAL ORNITHINE TRANSPORTER 1"/>
    <property type="match status" value="1"/>
</dbReference>
<dbReference type="AlphaFoldDB" id="A0A170AN07"/>
<keyword evidence="12" id="KW-1185">Reference proteome</keyword>